<evidence type="ECO:0000256" key="2">
    <source>
        <dbReference type="ARBA" id="ARBA00022741"/>
    </source>
</evidence>
<keyword evidence="10" id="KW-1185">Reference proteome</keyword>
<evidence type="ECO:0000313" key="10">
    <source>
        <dbReference type="Proteomes" id="UP000790347"/>
    </source>
</evidence>
<feature type="binding site" evidence="6">
    <location>
        <begin position="309"/>
        <end position="312"/>
    </location>
    <ligand>
        <name>GTP</name>
        <dbReference type="ChEBI" id="CHEBI:37565"/>
    </ligand>
</feature>
<dbReference type="GO" id="GO:0005834">
    <property type="term" value="C:heterotrimeric G-protein complex"/>
    <property type="evidence" value="ECO:0007669"/>
    <property type="project" value="TreeGrafter"/>
</dbReference>
<dbReference type="GO" id="GO:0007188">
    <property type="term" value="P:adenylate cyclase-modulating G protein-coupled receptor signaling pathway"/>
    <property type="evidence" value="ECO:0007669"/>
    <property type="project" value="TreeGrafter"/>
</dbReference>
<dbReference type="CDD" id="cd00066">
    <property type="entry name" value="G-alpha"/>
    <property type="match status" value="1"/>
</dbReference>
<feature type="binding site" evidence="6">
    <location>
        <begin position="42"/>
        <end position="47"/>
    </location>
    <ligand>
        <name>GTP</name>
        <dbReference type="ChEBI" id="CHEBI:37565"/>
    </ligand>
</feature>
<name>A0A922HWD9_DERFA</name>
<reference evidence="9" key="1">
    <citation type="submission" date="2013-05" db="EMBL/GenBank/DDBJ databases">
        <authorList>
            <person name="Yim A.K.Y."/>
            <person name="Chan T.F."/>
            <person name="Ji K.M."/>
            <person name="Liu X.Y."/>
            <person name="Zhou J.W."/>
            <person name="Li R.Q."/>
            <person name="Yang K.Y."/>
            <person name="Li J."/>
            <person name="Li M."/>
            <person name="Law P.T.W."/>
            <person name="Wu Y.L."/>
            <person name="Cai Z.L."/>
            <person name="Qin H."/>
            <person name="Bao Y."/>
            <person name="Leung R.K.K."/>
            <person name="Ng P.K.S."/>
            <person name="Zou J."/>
            <person name="Zhong X.J."/>
            <person name="Ran P.X."/>
            <person name="Zhong N.S."/>
            <person name="Liu Z.G."/>
            <person name="Tsui S.K.W."/>
        </authorList>
    </citation>
    <scope>NUCLEOTIDE SEQUENCE</scope>
    <source>
        <strain evidence="9">Derf</strain>
        <tissue evidence="9">Whole organism</tissue>
    </source>
</reference>
<keyword evidence="1 7" id="KW-0479">Metal-binding</keyword>
<protein>
    <submittedName>
        <fullName evidence="9">Uncharacterized protein</fullName>
    </submittedName>
</protein>
<keyword evidence="2 6" id="KW-0547">Nucleotide-binding</keyword>
<dbReference type="GO" id="GO:0032502">
    <property type="term" value="P:developmental process"/>
    <property type="evidence" value="ECO:0007669"/>
    <property type="project" value="UniProtKB-ARBA"/>
</dbReference>
<sequence length="463" mass="54496">MCIESIESKEKRKRNEKIEKILKETKSIVRKQVKLLLLGTGESGKSTFIKQMRIIHDNGFTSTELKQNRVYVFHNTIQCMQLLLQAMKFLSIPFANDDNWQRASRILSIDCSYAQAPEIFANQSSLSYEFVDCIKHLWQDHGVRQCYDHRTQFQLSDSAEYFFLNVERFGQKNYIPTNDDIVRIRLPTTGIIEHLFYIKSARIYLRIIDVGGQDNERMKWINCFEGVTSIIFLTALNEYDMYKYKSTLNYNDSEHDQMAQLLDDGRIGKNRKPKIESNRVNRMQESLCLFRIITSLELLYKTSFILFLNKKDLLEEKIKQSPLRRRIFDDFVDDNENITTSSSNNSVNDAAEAGQFIKELFIRNALCNYNQQQQQQQQQNNHHQDNNHGECRKISNHENHHHHTSLKESTSINSSNSNDKMWRKNKTIYSHFTCATDTENIKFVFDSVKWTVLNKNMEDFGLH</sequence>
<accession>A0A922HWD9</accession>
<evidence type="ECO:0000256" key="1">
    <source>
        <dbReference type="ARBA" id="ARBA00022723"/>
    </source>
</evidence>
<dbReference type="PANTHER" id="PTHR10218:SF360">
    <property type="entry name" value="GUANINE NUCLEOTIDE-BINDING PROTEIN SUBUNIT ALPHA HOMOLOG"/>
    <property type="match status" value="1"/>
</dbReference>
<dbReference type="PANTHER" id="PTHR10218">
    <property type="entry name" value="GTP-BINDING PROTEIN ALPHA SUBUNIT"/>
    <property type="match status" value="1"/>
</dbReference>
<organism evidence="9 10">
    <name type="scientific">Dermatophagoides farinae</name>
    <name type="common">American house dust mite</name>
    <dbReference type="NCBI Taxonomy" id="6954"/>
    <lineage>
        <taxon>Eukaryota</taxon>
        <taxon>Metazoa</taxon>
        <taxon>Ecdysozoa</taxon>
        <taxon>Arthropoda</taxon>
        <taxon>Chelicerata</taxon>
        <taxon>Arachnida</taxon>
        <taxon>Acari</taxon>
        <taxon>Acariformes</taxon>
        <taxon>Sarcoptiformes</taxon>
        <taxon>Astigmata</taxon>
        <taxon>Psoroptidia</taxon>
        <taxon>Analgoidea</taxon>
        <taxon>Pyroglyphidae</taxon>
        <taxon>Dermatophagoidinae</taxon>
        <taxon>Dermatophagoides</taxon>
    </lineage>
</organism>
<dbReference type="Proteomes" id="UP000790347">
    <property type="component" value="Unassembled WGS sequence"/>
</dbReference>
<feature type="binding site" evidence="7">
    <location>
        <position position="46"/>
    </location>
    <ligand>
        <name>Mg(2+)</name>
        <dbReference type="ChEBI" id="CHEBI:18420"/>
    </ligand>
</feature>
<evidence type="ECO:0000256" key="4">
    <source>
        <dbReference type="ARBA" id="ARBA00023134"/>
    </source>
</evidence>
<dbReference type="AlphaFoldDB" id="A0A922HWD9"/>
<keyword evidence="3 7" id="KW-0460">Magnesium</keyword>
<feature type="compositionally biased region" description="Polar residues" evidence="8">
    <location>
        <begin position="407"/>
        <end position="418"/>
    </location>
</feature>
<dbReference type="GO" id="GO:0005525">
    <property type="term" value="F:GTP binding"/>
    <property type="evidence" value="ECO:0007669"/>
    <property type="project" value="UniProtKB-KW"/>
</dbReference>
<dbReference type="GO" id="GO:0005737">
    <property type="term" value="C:cytoplasm"/>
    <property type="evidence" value="ECO:0007669"/>
    <property type="project" value="TreeGrafter"/>
</dbReference>
<evidence type="ECO:0000256" key="6">
    <source>
        <dbReference type="PIRSR" id="PIRSR601019-1"/>
    </source>
</evidence>
<feature type="compositionally biased region" description="Basic and acidic residues" evidence="8">
    <location>
        <begin position="382"/>
        <end position="394"/>
    </location>
</feature>
<keyword evidence="5" id="KW-0807">Transducer</keyword>
<dbReference type="PRINTS" id="PR00318">
    <property type="entry name" value="GPROTEINA"/>
</dbReference>
<dbReference type="GO" id="GO:0003924">
    <property type="term" value="F:GTPase activity"/>
    <property type="evidence" value="ECO:0007669"/>
    <property type="project" value="InterPro"/>
</dbReference>
<dbReference type="InterPro" id="IPR027417">
    <property type="entry name" value="P-loop_NTPase"/>
</dbReference>
<dbReference type="InterPro" id="IPR011025">
    <property type="entry name" value="GproteinA_insert"/>
</dbReference>
<dbReference type="FunFam" id="1.10.400.10:FF:000007">
    <property type="entry name" value="Guanine nucleotide-binding protein subunit alpha"/>
    <property type="match status" value="1"/>
</dbReference>
<dbReference type="FunFam" id="3.40.50.300:FF:000692">
    <property type="entry name" value="Guanine nucleotide-binding protein subunit alpha"/>
    <property type="match status" value="3"/>
</dbReference>
<dbReference type="SUPFAM" id="SSF47895">
    <property type="entry name" value="Transducin (alpha subunit), insertion domain"/>
    <property type="match status" value="1"/>
</dbReference>
<feature type="binding site" evidence="6">
    <location>
        <begin position="157"/>
        <end position="158"/>
    </location>
    <ligand>
        <name>GTP</name>
        <dbReference type="ChEBI" id="CHEBI:37565"/>
    </ligand>
</feature>
<feature type="region of interest" description="Disordered" evidence="8">
    <location>
        <begin position="399"/>
        <end position="418"/>
    </location>
</feature>
<reference evidence="9" key="2">
    <citation type="journal article" date="2022" name="Res Sq">
        <title>Comparative Genomics Reveals Insights into the Divergent Evolution of Astigmatic Mites and Household Pest Adaptations.</title>
        <authorList>
            <person name="Xiong Q."/>
            <person name="Wan A.T.-Y."/>
            <person name="Liu X.-Y."/>
            <person name="Fung C.S.-H."/>
            <person name="Xiao X."/>
            <person name="Malainual N."/>
            <person name="Hou J."/>
            <person name="Wang L."/>
            <person name="Wang M."/>
            <person name="Yang K."/>
            <person name="Cui Y."/>
            <person name="Leung E."/>
            <person name="Nong W."/>
            <person name="Shin S.-K."/>
            <person name="Au S."/>
            <person name="Jeong K.Y."/>
            <person name="Chew F.T."/>
            <person name="Hui J."/>
            <person name="Leung T.F."/>
            <person name="Tungtrongchitr A."/>
            <person name="Zhong N."/>
            <person name="Liu Z."/>
            <person name="Tsui S."/>
        </authorList>
    </citation>
    <scope>NUCLEOTIDE SEQUENCE</scope>
    <source>
        <strain evidence="9">Derf</strain>
        <tissue evidence="9">Whole organism</tissue>
    </source>
</reference>
<gene>
    <name evidence="9" type="ORF">DERF_010559</name>
</gene>
<evidence type="ECO:0000256" key="3">
    <source>
        <dbReference type="ARBA" id="ARBA00022842"/>
    </source>
</evidence>
<dbReference type="GO" id="GO:0046872">
    <property type="term" value="F:metal ion binding"/>
    <property type="evidence" value="ECO:0007669"/>
    <property type="project" value="UniProtKB-KW"/>
</dbReference>
<dbReference type="Pfam" id="PF00503">
    <property type="entry name" value="G-alpha"/>
    <property type="match status" value="1"/>
</dbReference>
<evidence type="ECO:0000313" key="9">
    <source>
        <dbReference type="EMBL" id="KAH9512162.1"/>
    </source>
</evidence>
<dbReference type="GO" id="GO:0001664">
    <property type="term" value="F:G protein-coupled receptor binding"/>
    <property type="evidence" value="ECO:0007669"/>
    <property type="project" value="TreeGrafter"/>
</dbReference>
<dbReference type="PROSITE" id="PS51882">
    <property type="entry name" value="G_ALPHA"/>
    <property type="match status" value="1"/>
</dbReference>
<dbReference type="Gene3D" id="1.10.400.10">
    <property type="entry name" value="GI Alpha 1, domain 2-like"/>
    <property type="match status" value="1"/>
</dbReference>
<feature type="binding site" evidence="7">
    <location>
        <position position="188"/>
    </location>
    <ligand>
        <name>Mg(2+)</name>
        <dbReference type="ChEBI" id="CHEBI:18420"/>
    </ligand>
</feature>
<evidence type="ECO:0000256" key="5">
    <source>
        <dbReference type="ARBA" id="ARBA00023224"/>
    </source>
</evidence>
<evidence type="ECO:0000256" key="8">
    <source>
        <dbReference type="SAM" id="MobiDB-lite"/>
    </source>
</evidence>
<feature type="compositionally biased region" description="Low complexity" evidence="8">
    <location>
        <begin position="372"/>
        <end position="381"/>
    </location>
</feature>
<comment type="caution">
    <text evidence="9">The sequence shown here is derived from an EMBL/GenBank/DDBJ whole genome shotgun (WGS) entry which is preliminary data.</text>
</comment>
<dbReference type="InterPro" id="IPR001019">
    <property type="entry name" value="Gprotein_alpha_su"/>
</dbReference>
<feature type="binding site" evidence="6">
    <location>
        <begin position="209"/>
        <end position="213"/>
    </location>
    <ligand>
        <name>GTP</name>
        <dbReference type="ChEBI" id="CHEBI:37565"/>
    </ligand>
</feature>
<evidence type="ECO:0000256" key="7">
    <source>
        <dbReference type="PIRSR" id="PIRSR601019-2"/>
    </source>
</evidence>
<dbReference type="SMART" id="SM00275">
    <property type="entry name" value="G_alpha"/>
    <property type="match status" value="1"/>
</dbReference>
<keyword evidence="4 6" id="KW-0342">GTP-binding</keyword>
<dbReference type="SUPFAM" id="SSF52540">
    <property type="entry name" value="P-loop containing nucleoside triphosphate hydrolases"/>
    <property type="match status" value="1"/>
</dbReference>
<proteinExistence type="predicted"/>
<dbReference type="EMBL" id="ASGP02000004">
    <property type="protein sequence ID" value="KAH9512162.1"/>
    <property type="molecule type" value="Genomic_DNA"/>
</dbReference>
<feature type="region of interest" description="Disordered" evidence="8">
    <location>
        <begin position="372"/>
        <end position="394"/>
    </location>
</feature>
<dbReference type="Gene3D" id="3.40.50.300">
    <property type="entry name" value="P-loop containing nucleotide triphosphate hydrolases"/>
    <property type="match status" value="3"/>
</dbReference>
<dbReference type="GO" id="GO:0031683">
    <property type="term" value="F:G-protein beta/gamma-subunit complex binding"/>
    <property type="evidence" value="ECO:0007669"/>
    <property type="project" value="InterPro"/>
</dbReference>